<accession>A0A6J4VNZ3</accession>
<name>A0A6J4VNZ3_9BACT</name>
<feature type="domain" description="Tetracyclin repressor-like C-terminal" evidence="1">
    <location>
        <begin position="22"/>
        <end position="128"/>
    </location>
</feature>
<dbReference type="InterPro" id="IPR036271">
    <property type="entry name" value="Tet_transcr_reg_TetR-rel_C_sf"/>
</dbReference>
<dbReference type="EMBL" id="CADCWK010000417">
    <property type="protein sequence ID" value="CAA9578983.1"/>
    <property type="molecule type" value="Genomic_DNA"/>
</dbReference>
<dbReference type="Pfam" id="PF17920">
    <property type="entry name" value="TetR_C_16"/>
    <property type="match status" value="1"/>
</dbReference>
<evidence type="ECO:0000313" key="2">
    <source>
        <dbReference type="EMBL" id="CAA9578983.1"/>
    </source>
</evidence>
<evidence type="ECO:0000259" key="1">
    <source>
        <dbReference type="Pfam" id="PF17920"/>
    </source>
</evidence>
<sequence length="145" mass="15615">MLRESIADSFVMDPGLLAGPREELGRTLARYVVMKDPASTDFDPVLILLRAAGNERTAALLRESFDQQLVEPLAAWLGGERALSRAGLIVAELFGVVFSRFILGSQPMVAADPETLIDLVGATLQALIDDPAEDTGSTGSSRWRT</sequence>
<gene>
    <name evidence="2" type="ORF">AVDCRST_MAG33-3391</name>
</gene>
<dbReference type="SUPFAM" id="SSF48498">
    <property type="entry name" value="Tetracyclin repressor-like, C-terminal domain"/>
    <property type="match status" value="1"/>
</dbReference>
<proteinExistence type="predicted"/>
<reference evidence="2" key="1">
    <citation type="submission" date="2020-02" db="EMBL/GenBank/DDBJ databases">
        <authorList>
            <person name="Meier V. D."/>
        </authorList>
    </citation>
    <scope>NUCLEOTIDE SEQUENCE</scope>
    <source>
        <strain evidence="2">AVDCRST_MAG33</strain>
    </source>
</reference>
<organism evidence="2">
    <name type="scientific">uncultured Thermomicrobiales bacterium</name>
    <dbReference type="NCBI Taxonomy" id="1645740"/>
    <lineage>
        <taxon>Bacteria</taxon>
        <taxon>Pseudomonadati</taxon>
        <taxon>Thermomicrobiota</taxon>
        <taxon>Thermomicrobia</taxon>
        <taxon>Thermomicrobiales</taxon>
        <taxon>environmental samples</taxon>
    </lineage>
</organism>
<dbReference type="Gene3D" id="1.10.357.10">
    <property type="entry name" value="Tetracycline Repressor, domain 2"/>
    <property type="match status" value="1"/>
</dbReference>
<protein>
    <recommendedName>
        <fullName evidence="1">Tetracyclin repressor-like C-terminal domain-containing protein</fullName>
    </recommendedName>
</protein>
<dbReference type="InterPro" id="IPR041678">
    <property type="entry name" value="TetR_C_16"/>
</dbReference>
<dbReference type="AlphaFoldDB" id="A0A6J4VNZ3"/>